<dbReference type="PANTHER" id="PTHR47051">
    <property type="entry name" value="NESTIN"/>
    <property type="match status" value="1"/>
</dbReference>
<dbReference type="GO" id="GO:0031730">
    <property type="term" value="F:CCR5 chemokine receptor binding"/>
    <property type="evidence" value="ECO:0007669"/>
    <property type="project" value="TreeGrafter"/>
</dbReference>
<dbReference type="InterPro" id="IPR031211">
    <property type="entry name" value="Nestin"/>
</dbReference>
<dbReference type="GO" id="GO:0019215">
    <property type="term" value="F:intermediate filament binding"/>
    <property type="evidence" value="ECO:0007669"/>
    <property type="project" value="InterPro"/>
</dbReference>
<name>A0AAW0N2D0_9GOBI</name>
<keyword evidence="6" id="KW-1185">Reference proteome</keyword>
<dbReference type="SUPFAM" id="SSF64593">
    <property type="entry name" value="Intermediate filament protein, coiled coil region"/>
    <property type="match status" value="1"/>
</dbReference>
<evidence type="ECO:0000256" key="2">
    <source>
        <dbReference type="ARBA" id="ARBA00023054"/>
    </source>
</evidence>
<dbReference type="AlphaFoldDB" id="A0AAW0N2D0"/>
<evidence type="ECO:0000313" key="6">
    <source>
        <dbReference type="Proteomes" id="UP001460270"/>
    </source>
</evidence>
<gene>
    <name evidence="5" type="ORF">WMY93_026579</name>
</gene>
<evidence type="ECO:0000313" key="5">
    <source>
        <dbReference type="EMBL" id="KAK7886958.1"/>
    </source>
</evidence>
<dbReference type="InterPro" id="IPR039008">
    <property type="entry name" value="IF_rod_dom"/>
</dbReference>
<keyword evidence="1" id="KW-0403">Intermediate filament</keyword>
<keyword evidence="2 3" id="KW-0175">Coiled coil</keyword>
<dbReference type="GO" id="GO:0005882">
    <property type="term" value="C:intermediate filament"/>
    <property type="evidence" value="ECO:0007669"/>
    <property type="project" value="UniProtKB-KW"/>
</dbReference>
<sequence>MRAPPPSASPHASSSSPCPCVPSTKALSLMLTTLLQLTIPRAHSFYPFPLSNMDFHSMAFKPIQPPISHYGGEKEQMLNLNQRLETYLNRVKLLDEENAKLAKEIQTLRRNHHGNKERRKFFDEELRNAREEVEIVWKERVYAEVDVAKLSEELQNLDLQLQRETEAHIEANAKVNQSRKELEEERRAQMWLREKVNQLNMK</sequence>
<comment type="caution">
    <text evidence="5">The sequence shown here is derived from an EMBL/GenBank/DDBJ whole genome shotgun (WGS) entry which is preliminary data.</text>
</comment>
<dbReference type="PROSITE" id="PS51842">
    <property type="entry name" value="IF_ROD_2"/>
    <property type="match status" value="1"/>
</dbReference>
<evidence type="ECO:0000256" key="1">
    <source>
        <dbReference type="ARBA" id="ARBA00022754"/>
    </source>
</evidence>
<dbReference type="Pfam" id="PF00038">
    <property type="entry name" value="Filament"/>
    <property type="match status" value="1"/>
</dbReference>
<dbReference type="GO" id="GO:0030844">
    <property type="term" value="P:positive regulation of intermediate filament depolymerization"/>
    <property type="evidence" value="ECO:0007669"/>
    <property type="project" value="TreeGrafter"/>
</dbReference>
<organism evidence="5 6">
    <name type="scientific">Mugilogobius chulae</name>
    <name type="common">yellowstripe goby</name>
    <dbReference type="NCBI Taxonomy" id="88201"/>
    <lineage>
        <taxon>Eukaryota</taxon>
        <taxon>Metazoa</taxon>
        <taxon>Chordata</taxon>
        <taxon>Craniata</taxon>
        <taxon>Vertebrata</taxon>
        <taxon>Euteleostomi</taxon>
        <taxon>Actinopterygii</taxon>
        <taxon>Neopterygii</taxon>
        <taxon>Teleostei</taxon>
        <taxon>Neoteleostei</taxon>
        <taxon>Acanthomorphata</taxon>
        <taxon>Gobiaria</taxon>
        <taxon>Gobiiformes</taxon>
        <taxon>Gobioidei</taxon>
        <taxon>Gobiidae</taxon>
        <taxon>Gobionellinae</taxon>
        <taxon>Mugilogobius</taxon>
    </lineage>
</organism>
<proteinExistence type="predicted"/>
<evidence type="ECO:0000259" key="4">
    <source>
        <dbReference type="PROSITE" id="PS51842"/>
    </source>
</evidence>
<feature type="coiled-coil region" evidence="3">
    <location>
        <begin position="77"/>
        <end position="111"/>
    </location>
</feature>
<dbReference type="Proteomes" id="UP001460270">
    <property type="component" value="Unassembled WGS sequence"/>
</dbReference>
<evidence type="ECO:0000256" key="3">
    <source>
        <dbReference type="SAM" id="Coils"/>
    </source>
</evidence>
<reference evidence="6" key="1">
    <citation type="submission" date="2024-04" db="EMBL/GenBank/DDBJ databases">
        <title>Salinicola lusitanus LLJ914,a marine bacterium isolated from the Okinawa Trough.</title>
        <authorList>
            <person name="Li J."/>
        </authorList>
    </citation>
    <scope>NUCLEOTIDE SEQUENCE [LARGE SCALE GENOMIC DNA]</scope>
</reference>
<accession>A0AAW0N2D0</accession>
<feature type="coiled-coil region" evidence="3">
    <location>
        <begin position="147"/>
        <end position="188"/>
    </location>
</feature>
<dbReference type="EMBL" id="JBBPFD010000019">
    <property type="protein sequence ID" value="KAK7886958.1"/>
    <property type="molecule type" value="Genomic_DNA"/>
</dbReference>
<feature type="domain" description="IF rod" evidence="4">
    <location>
        <begin position="73"/>
        <end position="202"/>
    </location>
</feature>
<protein>
    <recommendedName>
        <fullName evidence="4">IF rod domain-containing protein</fullName>
    </recommendedName>
</protein>
<dbReference type="PANTHER" id="PTHR47051:SF1">
    <property type="entry name" value="NESTIN"/>
    <property type="match status" value="1"/>
</dbReference>